<evidence type="ECO:0000259" key="6">
    <source>
        <dbReference type="PROSITE" id="PS50102"/>
    </source>
</evidence>
<accession>A0A1Q9CIW2</accession>
<evidence type="ECO:0000256" key="5">
    <source>
        <dbReference type="SAM" id="MobiDB-lite"/>
    </source>
</evidence>
<comment type="cofactor">
    <cofactor evidence="3">
        <name>Zn(2+)</name>
        <dbReference type="ChEBI" id="CHEBI:29105"/>
    </cofactor>
    <text evidence="3">Binds 1 divalent metal cation per subunit.</text>
</comment>
<sequence length="1848" mass="198073">MAEDDATAARAKDAANLDAAAKAALASLQGVSFSSKGEHSGPQQRPVPQAQQGSEKQDRLFVSKVPQSLGQAELRAHFAQFGDLTDVYLPSPPGGGGHKGICFVSFADASGIQKAIAHGAHEVQGSPISVDIAAPRAPPPSTVTASVQSGCRVFLTKGNSVSSRFAEGLPFEFTLGQGRPTTTGQKQGHGTKQVALLVENTRAMVLTLTAELAVQLPAMLGEGSIWDSRSQRLLWLDIYGCKLYRFDPTSQLNEEFDLSKSSASVSSVVPLSRELDPDGDSVAITLREGFAIYSFRTRSLERLGNDPPMGEFERFNDGKVDPRGCYWAGTITRDKDFNICKGATLYCRDIAGKVSPILTDLSISNGLAWTKDGGTMYYIDTASAQVDAFDFNMQTGVISNRRAAIKGFDFHTTGFPDGCAIDQQDRLWIARFNGGCVGCYDPRSGSLLAEVRVPPEAGKQVTSVAFGGKSLDDLYITTAREGFGSDDDKRFPLAGSLFVVRKAQLAEIGSVTADVTRADLQARSPLGNYANTQASGLAMWPAAGAPLIVTTCNIKPGSTVTVAFSGVKLGDRQVVEAQLTASTRLRQASEAFLSLASRGWRCSDPGPSLGAGLHLHLLRLAADCQKPYHDGLSSCWSEPQEQWISRDVQLVFAPFGARSAQAANPLSLWTLVARGIVCNTSTSPGLLLMDATAENSAGGAVVLKMGRKAEVVAIMAPTLRSRSGDAVALGLAIPLSVVRETLLDDPACQAQLFEGEAASLAPFDLGLLRSWPSEQAREGVALLWLDSGSWASALVLSEDGHLLTCAHLLTGTSWMEPSKDGSPPRRSATNFPRCHGRCFVRVQGRTEMANFEADVLHIFDGFLDAALLIAKPRRGEPTYAFNPSLWKRQCTPIEQGIKVWAVGHGLFGPGSPWYGPAVTCGMNLRSVQDFVLILLVAIVVSSCRLALSTDFAAWSGEIIAASLASQCQGQLSKVVWGTNGRLAVLQSSAAVHRGCSGGALVAAETGELLGMVTTNAKQQDGAVLPHINFILPVSLLSPLFSFLETASEPGALPKLIQELEAAGATPEERGLWRLEPEHPNLPSRLLARKQHVLESLDELEKVANVEAKAHFCRFGELSDCYVPPGNKGIAFVSFKDPSTASSVVAHQQHEVKPGLVLIAAPAFDRPQQGSKGGGKGGFGGCGGGCNAFNGAPGGCDLGSFGGFGGAPCNGCGFSDFSMMQGFQSGFQAGANQQSFGAPAFAQGVFVPQGMPGGFPVQDGMLLHHIAAISANGVVSHGPLPCSRERLHQFFVEEPGSRMSLHDEPSETAQSVLQRIRETLNRTHISAADVLQSFLEDRASKAISAAQLRAGLAKLGFELSEEELLEVYEKLGKDANGHVLLADLDKRLTRTGTKERQRSKPTADTKVQQKRAASHVPSSRTDVGAYAQTDSAAAHAPTVPDGLAGNDRHGALTARERRMASHRRKPVELVPLTDSDFVLAKIRSLLLRRKVRSVDVLKCLDARRNGSASREELCSGLERLGVGKLSASEKRDLFGALDAANSGNINLIEFLTSLKQAEKKARSQGQDELIDTWKPPPELADVSTSTTTDWSKRTLKFDNDFPGNERGASKCLTSREVSQSLDFDISQSVDFELAPHDMIGLSETTSPRRLNASSTSWLQASAGPLRAALAAPLGCGNLHDNYILRQRLVSNTRASHPPSLESERLPLYKHGRFRRAIADTRWGAEVVGLPDERMRRTCDGCLTASRPRRQDFMDRGREKFHAPLLQSVVDSVVFGRDLDFSGSQDYDDAFKAKFRGAYGKPSWFAEEREKLGPNNLAGQFQASQLQTQQGLGFANFGGGGGLNNCFARF</sequence>
<dbReference type="Pfam" id="PF13365">
    <property type="entry name" value="Trypsin_2"/>
    <property type="match status" value="1"/>
</dbReference>
<feature type="binding site" evidence="3">
    <location>
        <position position="334"/>
    </location>
    <ligand>
        <name>substrate</name>
    </ligand>
</feature>
<organism evidence="7 8">
    <name type="scientific">Symbiodinium microadriaticum</name>
    <name type="common">Dinoflagellate</name>
    <name type="synonym">Zooxanthella microadriatica</name>
    <dbReference type="NCBI Taxonomy" id="2951"/>
    <lineage>
        <taxon>Eukaryota</taxon>
        <taxon>Sar</taxon>
        <taxon>Alveolata</taxon>
        <taxon>Dinophyceae</taxon>
        <taxon>Suessiales</taxon>
        <taxon>Symbiodiniaceae</taxon>
        <taxon>Symbiodinium</taxon>
    </lineage>
</organism>
<feature type="region of interest" description="Disordered" evidence="5">
    <location>
        <begin position="1389"/>
        <end position="1421"/>
    </location>
</feature>
<dbReference type="InterPro" id="IPR043504">
    <property type="entry name" value="Peptidase_S1_PA_chymotrypsin"/>
</dbReference>
<dbReference type="InterPro" id="IPR035979">
    <property type="entry name" value="RBD_domain_sf"/>
</dbReference>
<keyword evidence="8" id="KW-1185">Reference proteome</keyword>
<keyword evidence="3" id="KW-0479">Metal-binding</keyword>
<reference evidence="7 8" key="1">
    <citation type="submission" date="2016-02" db="EMBL/GenBank/DDBJ databases">
        <title>Genome analysis of coral dinoflagellate symbionts highlights evolutionary adaptations to a symbiotic lifestyle.</title>
        <authorList>
            <person name="Aranda M."/>
            <person name="Li Y."/>
            <person name="Liew Y.J."/>
            <person name="Baumgarten S."/>
            <person name="Simakov O."/>
            <person name="Wilson M."/>
            <person name="Piel J."/>
            <person name="Ashoor H."/>
            <person name="Bougouffa S."/>
            <person name="Bajic V.B."/>
            <person name="Ryu T."/>
            <person name="Ravasi T."/>
            <person name="Bayer T."/>
            <person name="Micklem G."/>
            <person name="Kim H."/>
            <person name="Bhak J."/>
            <person name="Lajeunesse T.C."/>
            <person name="Voolstra C.R."/>
        </authorList>
    </citation>
    <scope>NUCLEOTIDE SEQUENCE [LARGE SCALE GENOMIC DNA]</scope>
    <source>
        <strain evidence="7 8">CCMP2467</strain>
    </source>
</reference>
<dbReference type="InterPro" id="IPR009003">
    <property type="entry name" value="Peptidase_S1_PA"/>
</dbReference>
<dbReference type="SUPFAM" id="SSF63829">
    <property type="entry name" value="Calcium-dependent phosphotriesterase"/>
    <property type="match status" value="1"/>
</dbReference>
<dbReference type="SUPFAM" id="SSF47473">
    <property type="entry name" value="EF-hand"/>
    <property type="match status" value="1"/>
</dbReference>
<evidence type="ECO:0000256" key="3">
    <source>
        <dbReference type="PIRSR" id="PIRSR605511-2"/>
    </source>
</evidence>
<comment type="similarity">
    <text evidence="1">Belongs to the SMP-30/CGR1 family.</text>
</comment>
<feature type="binding site" evidence="3">
    <location>
        <position position="314"/>
    </location>
    <ligand>
        <name>substrate</name>
    </ligand>
</feature>
<dbReference type="InterPro" id="IPR012677">
    <property type="entry name" value="Nucleotide-bd_a/b_plait_sf"/>
</dbReference>
<dbReference type="Gene3D" id="3.30.70.330">
    <property type="match status" value="2"/>
</dbReference>
<feature type="binding site" evidence="3">
    <location>
        <position position="417"/>
    </location>
    <ligand>
        <name>a divalent metal cation</name>
        <dbReference type="ChEBI" id="CHEBI:60240"/>
    </ligand>
</feature>
<evidence type="ECO:0000256" key="1">
    <source>
        <dbReference type="ARBA" id="ARBA00008853"/>
    </source>
</evidence>
<gene>
    <name evidence="7" type="primary">yvrE</name>
    <name evidence="7" type="ORF">AK812_SmicGene36440</name>
</gene>
<dbReference type="GO" id="GO:0003723">
    <property type="term" value="F:RNA binding"/>
    <property type="evidence" value="ECO:0007669"/>
    <property type="project" value="UniProtKB-UniRule"/>
</dbReference>
<dbReference type="Gene3D" id="2.120.10.30">
    <property type="entry name" value="TolB, C-terminal domain"/>
    <property type="match status" value="1"/>
</dbReference>
<comment type="caution">
    <text evidence="7">The sequence shown here is derived from an EMBL/GenBank/DDBJ whole genome shotgun (WGS) entry which is preliminary data.</text>
</comment>
<dbReference type="OrthoDB" id="446777at2759"/>
<feature type="active site" description="Proton donor/acceptor" evidence="2">
    <location>
        <position position="417"/>
    </location>
</feature>
<keyword evidence="4" id="KW-0694">RNA-binding</keyword>
<keyword evidence="3" id="KW-0862">Zinc</keyword>
<evidence type="ECO:0000313" key="7">
    <source>
        <dbReference type="EMBL" id="OLP82871.1"/>
    </source>
</evidence>
<evidence type="ECO:0000256" key="2">
    <source>
        <dbReference type="PIRSR" id="PIRSR605511-1"/>
    </source>
</evidence>
<name>A0A1Q9CIW2_SYMMI</name>
<dbReference type="Proteomes" id="UP000186817">
    <property type="component" value="Unassembled WGS sequence"/>
</dbReference>
<dbReference type="PRINTS" id="PR01790">
    <property type="entry name" value="SMP30FAMILY"/>
</dbReference>
<feature type="domain" description="RRM" evidence="6">
    <location>
        <begin position="58"/>
        <end position="135"/>
    </location>
</feature>
<dbReference type="InterPro" id="IPR011042">
    <property type="entry name" value="6-blade_b-propeller_TolB-like"/>
</dbReference>
<dbReference type="EMBL" id="LSRX01001160">
    <property type="protein sequence ID" value="OLP82871.1"/>
    <property type="molecule type" value="Genomic_DNA"/>
</dbReference>
<dbReference type="Gene3D" id="2.40.10.10">
    <property type="entry name" value="Trypsin-like serine proteases"/>
    <property type="match status" value="1"/>
</dbReference>
<feature type="region of interest" description="Disordered" evidence="5">
    <location>
        <begin position="32"/>
        <end position="58"/>
    </location>
</feature>
<dbReference type="Gene3D" id="1.10.238.10">
    <property type="entry name" value="EF-hand"/>
    <property type="match status" value="1"/>
</dbReference>
<dbReference type="SUPFAM" id="SSF50494">
    <property type="entry name" value="Trypsin-like serine proteases"/>
    <property type="match status" value="1"/>
</dbReference>
<proteinExistence type="inferred from homology"/>
<feature type="binding site" evidence="3">
    <location>
        <position position="222"/>
    </location>
    <ligand>
        <name>a divalent metal cation</name>
        <dbReference type="ChEBI" id="CHEBI:60240"/>
    </ligand>
</feature>
<evidence type="ECO:0000256" key="4">
    <source>
        <dbReference type="PROSITE-ProRule" id="PRU00176"/>
    </source>
</evidence>
<dbReference type="Pfam" id="PF00076">
    <property type="entry name" value="RRM_1"/>
    <property type="match status" value="1"/>
</dbReference>
<dbReference type="SMART" id="SM00360">
    <property type="entry name" value="RRM"/>
    <property type="match status" value="2"/>
</dbReference>
<dbReference type="GO" id="GO:0019853">
    <property type="term" value="P:L-ascorbic acid biosynthetic process"/>
    <property type="evidence" value="ECO:0007669"/>
    <property type="project" value="TreeGrafter"/>
</dbReference>
<dbReference type="GO" id="GO:0004341">
    <property type="term" value="F:gluconolactonase activity"/>
    <property type="evidence" value="ECO:0007669"/>
    <property type="project" value="TreeGrafter"/>
</dbReference>
<feature type="compositionally biased region" description="Basic and acidic residues" evidence="5">
    <location>
        <begin position="1389"/>
        <end position="1402"/>
    </location>
</feature>
<dbReference type="PANTHER" id="PTHR10907">
    <property type="entry name" value="REGUCALCIN"/>
    <property type="match status" value="1"/>
</dbReference>
<dbReference type="GO" id="GO:0005509">
    <property type="term" value="F:calcium ion binding"/>
    <property type="evidence" value="ECO:0007669"/>
    <property type="project" value="TreeGrafter"/>
</dbReference>
<evidence type="ECO:0000313" key="8">
    <source>
        <dbReference type="Proteomes" id="UP000186817"/>
    </source>
</evidence>
<dbReference type="InterPro" id="IPR005511">
    <property type="entry name" value="SMP-30"/>
</dbReference>
<protein>
    <submittedName>
        <fullName evidence="7">Putative sugar lactone lactonase YvrE</fullName>
    </submittedName>
</protein>
<dbReference type="SUPFAM" id="SSF54928">
    <property type="entry name" value="RNA-binding domain, RBD"/>
    <property type="match status" value="2"/>
</dbReference>
<dbReference type="PROSITE" id="PS50102">
    <property type="entry name" value="RRM"/>
    <property type="match status" value="1"/>
</dbReference>
<feature type="binding site" evidence="3">
    <location>
        <position position="316"/>
    </location>
    <ligand>
        <name>substrate</name>
    </ligand>
</feature>
<dbReference type="Pfam" id="PF08450">
    <property type="entry name" value="SGL"/>
    <property type="match status" value="1"/>
</dbReference>
<feature type="binding site" evidence="3">
    <location>
        <position position="365"/>
    </location>
    <ligand>
        <name>a divalent metal cation</name>
        <dbReference type="ChEBI" id="CHEBI:60240"/>
    </ligand>
</feature>
<dbReference type="InterPro" id="IPR000504">
    <property type="entry name" value="RRM_dom"/>
</dbReference>
<dbReference type="InterPro" id="IPR011992">
    <property type="entry name" value="EF-hand-dom_pair"/>
</dbReference>
<dbReference type="PANTHER" id="PTHR10907:SF47">
    <property type="entry name" value="REGUCALCIN"/>
    <property type="match status" value="1"/>
</dbReference>
<dbReference type="InterPro" id="IPR013658">
    <property type="entry name" value="SGL"/>
</dbReference>